<evidence type="ECO:0000256" key="5">
    <source>
        <dbReference type="ARBA" id="ARBA00022801"/>
    </source>
</evidence>
<dbReference type="GO" id="GO:0008270">
    <property type="term" value="F:zinc ion binding"/>
    <property type="evidence" value="ECO:0007669"/>
    <property type="project" value="InterPro"/>
</dbReference>
<comment type="caution">
    <text evidence="10">The sequence shown here is derived from an EMBL/GenBank/DDBJ whole genome shotgun (WGS) entry which is preliminary data.</text>
</comment>
<dbReference type="InterPro" id="IPR050072">
    <property type="entry name" value="Peptidase_M20A"/>
</dbReference>
<dbReference type="InterPro" id="IPR036264">
    <property type="entry name" value="Bact_exopeptidase_dim_dom"/>
</dbReference>
<dbReference type="Proteomes" id="UP000187485">
    <property type="component" value="Unassembled WGS sequence"/>
</dbReference>
<dbReference type="InterPro" id="IPR010964">
    <property type="entry name" value="M20A_pepV-rel"/>
</dbReference>
<keyword evidence="4" id="KW-0479">Metal-binding</keyword>
<dbReference type="GO" id="GO:0006526">
    <property type="term" value="P:L-arginine biosynthetic process"/>
    <property type="evidence" value="ECO:0007669"/>
    <property type="project" value="TreeGrafter"/>
</dbReference>
<dbReference type="EMBL" id="BDJK01000004">
    <property type="protein sequence ID" value="GAV21730.1"/>
    <property type="molecule type" value="Genomic_DNA"/>
</dbReference>
<keyword evidence="8" id="KW-0482">Metalloprotease</keyword>
<evidence type="ECO:0000256" key="4">
    <source>
        <dbReference type="ARBA" id="ARBA00022723"/>
    </source>
</evidence>
<dbReference type="GO" id="GO:0006508">
    <property type="term" value="P:proteolysis"/>
    <property type="evidence" value="ECO:0007669"/>
    <property type="project" value="UniProtKB-KW"/>
</dbReference>
<dbReference type="SUPFAM" id="SSF53187">
    <property type="entry name" value="Zn-dependent exopeptidases"/>
    <property type="match status" value="1"/>
</dbReference>
<keyword evidence="11" id="KW-1185">Reference proteome</keyword>
<organism evidence="10 11">
    <name type="scientific">Carboxydothermus pertinax</name>
    <dbReference type="NCBI Taxonomy" id="870242"/>
    <lineage>
        <taxon>Bacteria</taxon>
        <taxon>Bacillati</taxon>
        <taxon>Bacillota</taxon>
        <taxon>Clostridia</taxon>
        <taxon>Thermoanaerobacterales</taxon>
        <taxon>Thermoanaerobacteraceae</taxon>
        <taxon>Carboxydothermus</taxon>
    </lineage>
</organism>
<evidence type="ECO:0000256" key="8">
    <source>
        <dbReference type="ARBA" id="ARBA00023049"/>
    </source>
</evidence>
<proteinExistence type="inferred from homology"/>
<evidence type="ECO:0000256" key="2">
    <source>
        <dbReference type="ARBA" id="ARBA00006247"/>
    </source>
</evidence>
<gene>
    <name evidence="10" type="ORF">cpu_02400</name>
</gene>
<protein>
    <submittedName>
        <fullName evidence="10">Dipeptidase PepV</fullName>
    </submittedName>
</protein>
<evidence type="ECO:0000256" key="7">
    <source>
        <dbReference type="ARBA" id="ARBA00022997"/>
    </source>
</evidence>
<dbReference type="PANTHER" id="PTHR43808:SF31">
    <property type="entry name" value="N-ACETYL-L-CITRULLINE DEACETYLASE"/>
    <property type="match status" value="1"/>
</dbReference>
<evidence type="ECO:0000259" key="9">
    <source>
        <dbReference type="Pfam" id="PF07687"/>
    </source>
</evidence>
<evidence type="ECO:0000256" key="3">
    <source>
        <dbReference type="ARBA" id="ARBA00022670"/>
    </source>
</evidence>
<dbReference type="NCBIfam" id="NF005591">
    <property type="entry name" value="PRK07318.1"/>
    <property type="match status" value="1"/>
</dbReference>
<dbReference type="InterPro" id="IPR011650">
    <property type="entry name" value="Peptidase_M20_dimer"/>
</dbReference>
<dbReference type="CDD" id="cd03888">
    <property type="entry name" value="M20_PepV"/>
    <property type="match status" value="1"/>
</dbReference>
<dbReference type="GO" id="GO:0008237">
    <property type="term" value="F:metallopeptidase activity"/>
    <property type="evidence" value="ECO:0007669"/>
    <property type="project" value="UniProtKB-KW"/>
</dbReference>
<sequence>MNLDSYIENLKEDIVRTTQEWIKIKSVEGKKKPGMPFGEGVNEALLKALDDSAKMGFATKNVDGYAGYAEYGQGNELVGILVHLDVVPEGDGWSYDPYGGVIVNNRIYGRGTIDNKGPAVACLYALKAIKDLNLPISKRVRIIYGLNEESGWACMDYYREHEEIPQLGFAPDAEFPIIHAEKGILTLKLAREFSEVNPGSIALKTLKGGLRANMVPDFAVAVLEGDKTSLTNVIESLNKFKEEKGFRMEGEIEDNILTIKSFGISAHGSLPEKGQNAITRLINFLVSLPLPQDDLFRFLKFLDTKIGLTYNGENIGLNLKDSVSGNLTLNLGVLELNEKGAFAAINIRYPVTYKKEDLLKILEEQISGTGIYLKDISDMAPLYVPEDHFLVQKLKKVYEEKTGEPARLIAIGGGTYARAIPNAVAFGPLFPGMEELAHQKDEYIDIDHLIQITKIYAAAIYELIK</sequence>
<dbReference type="InterPro" id="IPR002933">
    <property type="entry name" value="Peptidase_M20"/>
</dbReference>
<dbReference type="AlphaFoldDB" id="A0A1L8CS38"/>
<keyword evidence="5" id="KW-0378">Hydrolase</keyword>
<evidence type="ECO:0000313" key="10">
    <source>
        <dbReference type="EMBL" id="GAV21730.1"/>
    </source>
</evidence>
<dbReference type="OrthoDB" id="9761532at2"/>
<comment type="cofactor">
    <cofactor evidence="1">
        <name>Zn(2+)</name>
        <dbReference type="ChEBI" id="CHEBI:29105"/>
    </cofactor>
</comment>
<dbReference type="RefSeq" id="WP_075858182.1">
    <property type="nucleotide sequence ID" value="NZ_BDJK01000004.1"/>
</dbReference>
<dbReference type="Gene3D" id="3.40.630.10">
    <property type="entry name" value="Zn peptidases"/>
    <property type="match status" value="1"/>
</dbReference>
<dbReference type="Pfam" id="PF01546">
    <property type="entry name" value="Peptidase_M20"/>
    <property type="match status" value="1"/>
</dbReference>
<reference evidence="11" key="1">
    <citation type="submission" date="2016-12" db="EMBL/GenBank/DDBJ databases">
        <title>Draft Genome Sequences od Carboxydothermus pertinax and islandicus, Hydrogenogenic Carboxydotrophic Bacteria.</title>
        <authorList>
            <person name="Fukuyama Y."/>
            <person name="Ohmae K."/>
            <person name="Yoneda Y."/>
            <person name="Yoshida T."/>
            <person name="Sako Y."/>
        </authorList>
    </citation>
    <scope>NUCLEOTIDE SEQUENCE [LARGE SCALE GENOMIC DNA]</scope>
    <source>
        <strain evidence="11">Ug1</strain>
    </source>
</reference>
<dbReference type="NCBIfam" id="TIGR01887">
    <property type="entry name" value="dipeptidaselike"/>
    <property type="match status" value="1"/>
</dbReference>
<evidence type="ECO:0000256" key="1">
    <source>
        <dbReference type="ARBA" id="ARBA00001947"/>
    </source>
</evidence>
<comment type="similarity">
    <text evidence="2">Belongs to the peptidase M20A family.</text>
</comment>
<dbReference type="PANTHER" id="PTHR43808">
    <property type="entry name" value="ACETYLORNITHINE DEACETYLASE"/>
    <property type="match status" value="1"/>
</dbReference>
<keyword evidence="6" id="KW-0862">Zinc</keyword>
<accession>A0A1L8CS38</accession>
<feature type="domain" description="Peptidase M20 dimerisation" evidence="9">
    <location>
        <begin position="258"/>
        <end position="322"/>
    </location>
</feature>
<name>A0A1L8CS38_9THEO</name>
<dbReference type="STRING" id="870242.cpu_02400"/>
<dbReference type="GO" id="GO:0016805">
    <property type="term" value="F:dipeptidase activity"/>
    <property type="evidence" value="ECO:0007669"/>
    <property type="project" value="UniProtKB-KW"/>
</dbReference>
<keyword evidence="3" id="KW-0645">Protease</keyword>
<dbReference type="SUPFAM" id="SSF55031">
    <property type="entry name" value="Bacterial exopeptidase dimerisation domain"/>
    <property type="match status" value="1"/>
</dbReference>
<evidence type="ECO:0000313" key="11">
    <source>
        <dbReference type="Proteomes" id="UP000187485"/>
    </source>
</evidence>
<dbReference type="Gene3D" id="3.30.70.360">
    <property type="match status" value="2"/>
</dbReference>
<evidence type="ECO:0000256" key="6">
    <source>
        <dbReference type="ARBA" id="ARBA00022833"/>
    </source>
</evidence>
<keyword evidence="7" id="KW-0224">Dipeptidase</keyword>
<dbReference type="Pfam" id="PF07687">
    <property type="entry name" value="M20_dimer"/>
    <property type="match status" value="1"/>
</dbReference>
<dbReference type="GO" id="GO:0008777">
    <property type="term" value="F:acetylornithine deacetylase activity"/>
    <property type="evidence" value="ECO:0007669"/>
    <property type="project" value="TreeGrafter"/>
</dbReference>